<dbReference type="PANTHER" id="PTHR33099">
    <property type="entry name" value="FE2OG DIOXYGENASE DOMAIN-CONTAINING PROTEIN"/>
    <property type="match status" value="1"/>
</dbReference>
<evidence type="ECO:0000313" key="4">
    <source>
        <dbReference type="Proteomes" id="UP001239445"/>
    </source>
</evidence>
<feature type="compositionally biased region" description="Polar residues" evidence="1">
    <location>
        <begin position="1"/>
        <end position="11"/>
    </location>
</feature>
<evidence type="ECO:0000259" key="2">
    <source>
        <dbReference type="Pfam" id="PF13640"/>
    </source>
</evidence>
<dbReference type="AlphaFoldDB" id="A0AAJ0B7X5"/>
<dbReference type="Proteomes" id="UP001239445">
    <property type="component" value="Unassembled WGS sequence"/>
</dbReference>
<protein>
    <recommendedName>
        <fullName evidence="2">Prolyl 4-hydroxylase alpha subunit Fe(2+) 2OG dioxygenase domain-containing protein</fullName>
    </recommendedName>
</protein>
<feature type="region of interest" description="Disordered" evidence="1">
    <location>
        <begin position="938"/>
        <end position="961"/>
    </location>
</feature>
<evidence type="ECO:0000313" key="3">
    <source>
        <dbReference type="EMBL" id="KAK1752875.1"/>
    </source>
</evidence>
<accession>A0AAJ0B7X5</accession>
<name>A0AAJ0B7X5_9PEZI</name>
<comment type="caution">
    <text evidence="3">The sequence shown here is derived from an EMBL/GenBank/DDBJ whole genome shotgun (WGS) entry which is preliminary data.</text>
</comment>
<dbReference type="PANTHER" id="PTHR33099:SF7">
    <property type="entry name" value="MYND-TYPE DOMAIN-CONTAINING PROTEIN"/>
    <property type="match status" value="1"/>
</dbReference>
<dbReference type="Gene3D" id="2.60.120.620">
    <property type="entry name" value="q2cbj1_9rhob like domain"/>
    <property type="match status" value="1"/>
</dbReference>
<dbReference type="Pfam" id="PF13640">
    <property type="entry name" value="2OG-FeII_Oxy_3"/>
    <property type="match status" value="1"/>
</dbReference>
<feature type="region of interest" description="Disordered" evidence="1">
    <location>
        <begin position="990"/>
        <end position="1015"/>
    </location>
</feature>
<keyword evidence="4" id="KW-1185">Reference proteome</keyword>
<proteinExistence type="predicted"/>
<sequence length="1015" mass="112883">MASPASPASTSERPRTGTSSPASSSQSDASHDHDDNESVSSDLSTVDYAYHETLHKDLFKALGAIEAAGSFAGFAKLPDMQPELSVADVGPVNLPLDELTARKIIEKARQAPFGKGSETIVDVSVRNTWELDPSQFTIGNPEWNKVIKRACKFVAKTLGVKSPISAELYKMLVYEKGAFFKAHTDTEKIPGMFGSLVVCLPSPHEGGDVIVKHHGERKTFRTSIAPEGSVLCWYGDVRHEVTPVISGYRFVLTYNLAIPPDAPLPSAAVARAETSLLRHTLRRYVERSKVDGNKEPEQLYYRLDYEYTEANISLKNLKDRDLAVAQTLVSISSEVDLDVFLGEVERTDRGEVEMHYGERDDLSWHDLADDPDTEISVSKLVDIHGRELTSNIDIGDSFWNGLIRENEWEDVFDGADCGERDYEGYQGNWGPNATHWYRVWVIVIAPRGPSSDLFVLDGIEDQDLQPMLRHFLRHCFDPKRRDNARRTVHRLIKDAWGDKSPFFWVRKPDPKIVACVIETVLVLKDYDLFNHAIKHLKGAKLPALLKSVMLFMAEPDNNVDFDKIRDSLLQHILAIPLTARATMLNSILTNGRIECPAIRDWVVDDIIPACLDASKTGSPSESDGEALVTMISQFQDFEYIKTKVLPLAEERISFIPFVLAAILQVLELATNGRFETEQCVEAAKLCQPILKSTVNSMKVQELIIANTDFAKLHKTPRYDYDTKHSEAYASVTITPKLLASLCSQCLQYGWDGLLMVFSLKVVQAVDSISETVLGSLWVPFLKRLVGTLEHCSVPLTTPRYRHLACAILSSYGDKFVSKEPSGTADRSQPPLVCSCHRCAIVNNFLRSRVEDKLRIPMSLSDIRHIQEEFSLPCKPWYVSFEGTTSTTLVLQKDVGRRSNAKTVWESHLAQYTSDIAEFDQAKLKQLLGEEYDQITTLSHLRRHPRVQPSATGPSSRAVTQPAASRVIAPLLNNQRLSGGGMGSLPFGGGPLPPLPAIPPPLAGMKRPAGGPHYQG</sequence>
<evidence type="ECO:0000256" key="1">
    <source>
        <dbReference type="SAM" id="MobiDB-lite"/>
    </source>
</evidence>
<feature type="compositionally biased region" description="Low complexity" evidence="1">
    <location>
        <begin position="19"/>
        <end position="28"/>
    </location>
</feature>
<feature type="compositionally biased region" description="Pro residues" evidence="1">
    <location>
        <begin position="990"/>
        <end position="1001"/>
    </location>
</feature>
<feature type="domain" description="Prolyl 4-hydroxylase alpha subunit Fe(2+) 2OG dioxygenase" evidence="2">
    <location>
        <begin position="170"/>
        <end position="255"/>
    </location>
</feature>
<dbReference type="InterPro" id="IPR044862">
    <property type="entry name" value="Pro_4_hyd_alph_FE2OG_OXY"/>
</dbReference>
<gene>
    <name evidence="3" type="ORF">QBC47DRAFT_387288</name>
</gene>
<reference evidence="3" key="1">
    <citation type="submission" date="2023-06" db="EMBL/GenBank/DDBJ databases">
        <title>Genome-scale phylogeny and comparative genomics of the fungal order Sordariales.</title>
        <authorList>
            <consortium name="Lawrence Berkeley National Laboratory"/>
            <person name="Hensen N."/>
            <person name="Bonometti L."/>
            <person name="Westerberg I."/>
            <person name="Brannstrom I.O."/>
            <person name="Guillou S."/>
            <person name="Cros-Aarteil S."/>
            <person name="Calhoun S."/>
            <person name="Haridas S."/>
            <person name="Kuo A."/>
            <person name="Mondo S."/>
            <person name="Pangilinan J."/>
            <person name="Riley R."/>
            <person name="Labutti K."/>
            <person name="Andreopoulos B."/>
            <person name="Lipzen A."/>
            <person name="Chen C."/>
            <person name="Yanf M."/>
            <person name="Daum C."/>
            <person name="Ng V."/>
            <person name="Clum A."/>
            <person name="Steindorff A."/>
            <person name="Ohm R."/>
            <person name="Martin F."/>
            <person name="Silar P."/>
            <person name="Natvig D."/>
            <person name="Lalanne C."/>
            <person name="Gautier V."/>
            <person name="Ament-Velasquez S.L."/>
            <person name="Kruys A."/>
            <person name="Hutchinson M.I."/>
            <person name="Powell A.J."/>
            <person name="Barry K."/>
            <person name="Miller A.N."/>
            <person name="Grigoriev I.V."/>
            <person name="Debuchy R."/>
            <person name="Gladieux P."/>
            <person name="Thoren M.H."/>
            <person name="Johannesson H."/>
        </authorList>
    </citation>
    <scope>NUCLEOTIDE SEQUENCE</scope>
    <source>
        <strain evidence="3">PSN4</strain>
    </source>
</reference>
<feature type="compositionally biased region" description="Polar residues" evidence="1">
    <location>
        <begin position="948"/>
        <end position="961"/>
    </location>
</feature>
<organism evidence="3 4">
    <name type="scientific">Echria macrotheca</name>
    <dbReference type="NCBI Taxonomy" id="438768"/>
    <lineage>
        <taxon>Eukaryota</taxon>
        <taxon>Fungi</taxon>
        <taxon>Dikarya</taxon>
        <taxon>Ascomycota</taxon>
        <taxon>Pezizomycotina</taxon>
        <taxon>Sordariomycetes</taxon>
        <taxon>Sordariomycetidae</taxon>
        <taxon>Sordariales</taxon>
        <taxon>Schizotheciaceae</taxon>
        <taxon>Echria</taxon>
    </lineage>
</organism>
<dbReference type="EMBL" id="MU839838">
    <property type="protein sequence ID" value="KAK1752875.1"/>
    <property type="molecule type" value="Genomic_DNA"/>
</dbReference>
<feature type="region of interest" description="Disordered" evidence="1">
    <location>
        <begin position="1"/>
        <end position="40"/>
    </location>
</feature>